<feature type="domain" description="BAP29/BAP31 transmembrane" evidence="6">
    <location>
        <begin position="1"/>
        <end position="135"/>
    </location>
</feature>
<comment type="function">
    <text evidence="5">May play a role in anterograde transport of membrane proteins from the endoplasmic reticulum to the Golgi.</text>
</comment>
<evidence type="ECO:0000256" key="4">
    <source>
        <dbReference type="ARBA" id="ARBA00023136"/>
    </source>
</evidence>
<keyword evidence="5" id="KW-0813">Transport</keyword>
<evidence type="ECO:0000256" key="3">
    <source>
        <dbReference type="ARBA" id="ARBA00022989"/>
    </source>
</evidence>
<proteinExistence type="inferred from homology"/>
<keyword evidence="8" id="KW-1185">Reference proteome</keyword>
<gene>
    <name evidence="7" type="ORF">M407DRAFT_245587</name>
</gene>
<dbReference type="PANTHER" id="PTHR12701:SF20">
    <property type="entry name" value="ENDOPLASMIC RETICULUM TRANSMEMBRANE PROTEIN"/>
    <property type="match status" value="1"/>
</dbReference>
<organism evidence="7 8">
    <name type="scientific">Tulasnella calospora MUT 4182</name>
    <dbReference type="NCBI Taxonomy" id="1051891"/>
    <lineage>
        <taxon>Eukaryota</taxon>
        <taxon>Fungi</taxon>
        <taxon>Dikarya</taxon>
        <taxon>Basidiomycota</taxon>
        <taxon>Agaricomycotina</taxon>
        <taxon>Agaricomycetes</taxon>
        <taxon>Cantharellales</taxon>
        <taxon>Tulasnellaceae</taxon>
        <taxon>Tulasnella</taxon>
    </lineage>
</organism>
<reference evidence="7 8" key="1">
    <citation type="submission" date="2014-04" db="EMBL/GenBank/DDBJ databases">
        <authorList>
            <consortium name="DOE Joint Genome Institute"/>
            <person name="Kuo A."/>
            <person name="Girlanda M."/>
            <person name="Perotto S."/>
            <person name="Kohler A."/>
            <person name="Nagy L.G."/>
            <person name="Floudas D."/>
            <person name="Copeland A."/>
            <person name="Barry K.W."/>
            <person name="Cichocki N."/>
            <person name="Veneault-Fourrey C."/>
            <person name="LaButti K."/>
            <person name="Lindquist E.A."/>
            <person name="Lipzen A."/>
            <person name="Lundell T."/>
            <person name="Morin E."/>
            <person name="Murat C."/>
            <person name="Sun H."/>
            <person name="Tunlid A."/>
            <person name="Henrissat B."/>
            <person name="Grigoriev I.V."/>
            <person name="Hibbett D.S."/>
            <person name="Martin F."/>
            <person name="Nordberg H.P."/>
            <person name="Cantor M.N."/>
            <person name="Hua S.X."/>
        </authorList>
    </citation>
    <scope>NUCLEOTIDE SEQUENCE [LARGE SCALE GENOMIC DNA]</scope>
    <source>
        <strain evidence="7 8">MUT 4182</strain>
    </source>
</reference>
<dbReference type="GO" id="GO:0005789">
    <property type="term" value="C:endoplasmic reticulum membrane"/>
    <property type="evidence" value="ECO:0007669"/>
    <property type="project" value="UniProtKB-SubCell"/>
</dbReference>
<evidence type="ECO:0000313" key="8">
    <source>
        <dbReference type="Proteomes" id="UP000054248"/>
    </source>
</evidence>
<dbReference type="GO" id="GO:0070973">
    <property type="term" value="P:protein localization to endoplasmic reticulum exit site"/>
    <property type="evidence" value="ECO:0007669"/>
    <property type="project" value="UniProtKB-UniRule"/>
</dbReference>
<dbReference type="OrthoDB" id="435607at2759"/>
<dbReference type="HOGENOM" id="CLU_087648_0_1_1"/>
<dbReference type="PANTHER" id="PTHR12701">
    <property type="entry name" value="BCR-ASSOCIATED PROTEIN, BAP"/>
    <property type="match status" value="1"/>
</dbReference>
<keyword evidence="4 5" id="KW-0472">Membrane</keyword>
<accession>A0A0C3KHZ2</accession>
<protein>
    <recommendedName>
        <fullName evidence="5">Endoplasmic reticulum transmembrane protein</fullName>
    </recommendedName>
</protein>
<comment type="similarity">
    <text evidence="5">Belongs to the BCAP29/BCAP31 family.</text>
</comment>
<keyword evidence="5" id="KW-0931">ER-Golgi transport</keyword>
<dbReference type="Proteomes" id="UP000054248">
    <property type="component" value="Unassembled WGS sequence"/>
</dbReference>
<evidence type="ECO:0000259" key="6">
    <source>
        <dbReference type="Pfam" id="PF05529"/>
    </source>
</evidence>
<keyword evidence="3 5" id="KW-1133">Transmembrane helix</keyword>
<keyword evidence="5" id="KW-0653">Protein transport</keyword>
<comment type="subcellular location">
    <subcellularLocation>
        <location evidence="5">Endoplasmic reticulum membrane</location>
        <topology evidence="5">Multi-pass membrane protein</topology>
    </subcellularLocation>
    <subcellularLocation>
        <location evidence="1">Membrane</location>
        <topology evidence="1">Multi-pass membrane protein</topology>
    </subcellularLocation>
</comment>
<dbReference type="STRING" id="1051891.A0A0C3KHZ2"/>
<evidence type="ECO:0000256" key="2">
    <source>
        <dbReference type="ARBA" id="ARBA00022692"/>
    </source>
</evidence>
<dbReference type="AlphaFoldDB" id="A0A0C3KHZ2"/>
<dbReference type="InterPro" id="IPR008417">
    <property type="entry name" value="BAP29/BAP31"/>
</dbReference>
<evidence type="ECO:0000256" key="5">
    <source>
        <dbReference type="RuleBase" id="RU367026"/>
    </source>
</evidence>
<keyword evidence="2 5" id="KW-0812">Transmembrane</keyword>
<dbReference type="GO" id="GO:0006886">
    <property type="term" value="P:intracellular protein transport"/>
    <property type="evidence" value="ECO:0007669"/>
    <property type="project" value="UniProtKB-UniRule"/>
</dbReference>
<feature type="transmembrane region" description="Helical" evidence="5">
    <location>
        <begin position="47"/>
        <end position="66"/>
    </location>
</feature>
<dbReference type="Pfam" id="PF05529">
    <property type="entry name" value="Bap31"/>
    <property type="match status" value="1"/>
</dbReference>
<dbReference type="InterPro" id="IPR040463">
    <property type="entry name" value="BAP29/BAP31_N"/>
</dbReference>
<keyword evidence="5" id="KW-0256">Endoplasmic reticulum</keyword>
<feature type="transmembrane region" description="Helical" evidence="5">
    <location>
        <begin position="104"/>
        <end position="124"/>
    </location>
</feature>
<evidence type="ECO:0000256" key="1">
    <source>
        <dbReference type="ARBA" id="ARBA00004141"/>
    </source>
</evidence>
<dbReference type="GO" id="GO:0006888">
    <property type="term" value="P:endoplasmic reticulum to Golgi vesicle-mediated transport"/>
    <property type="evidence" value="ECO:0007669"/>
    <property type="project" value="UniProtKB-UniRule"/>
</dbReference>
<reference evidence="8" key="2">
    <citation type="submission" date="2015-01" db="EMBL/GenBank/DDBJ databases">
        <title>Evolutionary Origins and Diversification of the Mycorrhizal Mutualists.</title>
        <authorList>
            <consortium name="DOE Joint Genome Institute"/>
            <consortium name="Mycorrhizal Genomics Consortium"/>
            <person name="Kohler A."/>
            <person name="Kuo A."/>
            <person name="Nagy L.G."/>
            <person name="Floudas D."/>
            <person name="Copeland A."/>
            <person name="Barry K.W."/>
            <person name="Cichocki N."/>
            <person name="Veneault-Fourrey C."/>
            <person name="LaButti K."/>
            <person name="Lindquist E.A."/>
            <person name="Lipzen A."/>
            <person name="Lundell T."/>
            <person name="Morin E."/>
            <person name="Murat C."/>
            <person name="Riley R."/>
            <person name="Ohm R."/>
            <person name="Sun H."/>
            <person name="Tunlid A."/>
            <person name="Henrissat B."/>
            <person name="Grigoriev I.V."/>
            <person name="Hibbett D.S."/>
            <person name="Martin F."/>
        </authorList>
    </citation>
    <scope>NUCLEOTIDE SEQUENCE [LARGE SCALE GENOMIC DNA]</scope>
    <source>
        <strain evidence="8">MUT 4182</strain>
    </source>
</reference>
<sequence length="183" mass="20552">MTVYYTLTFALLLAEMGTFVAILLPMPFAARKKLFTFLSTSSIVAKIAYGLKIAFVFIAVLFVDALQRVLRVTAESDLAKQAGAHVGAAETSHAAKKFYAQRNLYLTAFTLFLSPLLTRTYYVILDHLHTQDEYARLKITLDEMSVHSKEDDTVKELRNQLDGKTRDLEALQKQLAPTDKKTA</sequence>
<feature type="transmembrane region" description="Helical" evidence="5">
    <location>
        <begin position="7"/>
        <end position="27"/>
    </location>
</feature>
<dbReference type="EMBL" id="KN823149">
    <property type="protein sequence ID" value="KIO21098.1"/>
    <property type="molecule type" value="Genomic_DNA"/>
</dbReference>
<name>A0A0C3KHZ2_9AGAM</name>
<evidence type="ECO:0000313" key="7">
    <source>
        <dbReference type="EMBL" id="KIO21098.1"/>
    </source>
</evidence>